<dbReference type="PANTHER" id="PTHR39177:SF1">
    <property type="entry name" value="ABC TRANSPORTER PERMEASE YTRC-RELATED"/>
    <property type="match status" value="1"/>
</dbReference>
<feature type="transmembrane region" description="Helical" evidence="1">
    <location>
        <begin position="181"/>
        <end position="202"/>
    </location>
</feature>
<dbReference type="InterPro" id="IPR053046">
    <property type="entry name" value="ABC-5_transporter"/>
</dbReference>
<feature type="transmembrane region" description="Helical" evidence="1">
    <location>
        <begin position="308"/>
        <end position="325"/>
    </location>
</feature>
<feature type="transmembrane region" description="Helical" evidence="1">
    <location>
        <begin position="340"/>
        <end position="359"/>
    </location>
</feature>
<sequence>MRVLFNKHIWLKEFRSVRWILLALMVMFLYAQTGGLYSDTRIWEDQYNYFQSDSFSKDQEQSADDAKLKPEDVKESLTLNYFTTGFPGDHYQPQYTMSQSYFALSVLVAVLGLAMVAWERYTRKDHFTLATPFKRVHIIGTKILLGAFGIIVSYGISLWLGLMHMFNVIPSEYIDLDMKKVYLGLIGNLGTFLLIFILAVFLGTVMGELLSTVVAIGVIAIMPSYVYTTWMVFMQAANPNVDISKLANWTSYMNVFIVFGNSDFEYGPFVVQIILIALLIAGAIFFYHRYSVESNGKIFVFPYMRIPSALLISFGGAILLINFWVNGRFDSTTALSLTELSIFSVIAFLGCLAVCYAVLYRNAWMRK</sequence>
<dbReference type="AlphaFoldDB" id="A0A7X0XSA8"/>
<dbReference type="PANTHER" id="PTHR39177">
    <property type="entry name" value="ABC TRANSPORTER PERMEASE YTRC-RELATED"/>
    <property type="match status" value="1"/>
</dbReference>
<accession>A0A7X0XSA8</accession>
<proteinExistence type="predicted"/>
<feature type="transmembrane region" description="Helical" evidence="1">
    <location>
        <begin position="20"/>
        <end position="38"/>
    </location>
</feature>
<comment type="caution">
    <text evidence="2">The sequence shown here is derived from an EMBL/GenBank/DDBJ whole genome shotgun (WGS) entry which is preliminary data.</text>
</comment>
<evidence type="ECO:0008006" key="4">
    <source>
        <dbReference type="Google" id="ProtNLM"/>
    </source>
</evidence>
<gene>
    <name evidence="2" type="ORF">HCA46_10670</name>
</gene>
<keyword evidence="1" id="KW-0812">Transmembrane</keyword>
<dbReference type="EMBL" id="JAARUV010000003">
    <property type="protein sequence ID" value="MBC1779301.1"/>
    <property type="molecule type" value="Genomic_DNA"/>
</dbReference>
<evidence type="ECO:0000313" key="3">
    <source>
        <dbReference type="Proteomes" id="UP000547643"/>
    </source>
</evidence>
<protein>
    <recommendedName>
        <fullName evidence="4">ABC transporter permease</fullName>
    </recommendedName>
</protein>
<evidence type="ECO:0000256" key="1">
    <source>
        <dbReference type="SAM" id="Phobius"/>
    </source>
</evidence>
<feature type="transmembrane region" description="Helical" evidence="1">
    <location>
        <begin position="209"/>
        <end position="227"/>
    </location>
</feature>
<name>A0A7X0XSA8_9LIST</name>
<evidence type="ECO:0000313" key="2">
    <source>
        <dbReference type="EMBL" id="MBC1779301.1"/>
    </source>
</evidence>
<keyword evidence="1" id="KW-1133">Transmembrane helix</keyword>
<keyword evidence="1" id="KW-0472">Membrane</keyword>
<feature type="transmembrane region" description="Helical" evidence="1">
    <location>
        <begin position="100"/>
        <end position="118"/>
    </location>
</feature>
<feature type="transmembrane region" description="Helical" evidence="1">
    <location>
        <begin position="139"/>
        <end position="161"/>
    </location>
</feature>
<dbReference type="RefSeq" id="WP_185495196.1">
    <property type="nucleotide sequence ID" value="NZ_JAARUV010000003.1"/>
</dbReference>
<organism evidence="2 3">
    <name type="scientific">Listeria booriae</name>
    <dbReference type="NCBI Taxonomy" id="1552123"/>
    <lineage>
        <taxon>Bacteria</taxon>
        <taxon>Bacillati</taxon>
        <taxon>Bacillota</taxon>
        <taxon>Bacilli</taxon>
        <taxon>Bacillales</taxon>
        <taxon>Listeriaceae</taxon>
        <taxon>Listeria</taxon>
    </lineage>
</organism>
<dbReference type="Proteomes" id="UP000547643">
    <property type="component" value="Unassembled WGS sequence"/>
</dbReference>
<feature type="transmembrane region" description="Helical" evidence="1">
    <location>
        <begin position="269"/>
        <end position="287"/>
    </location>
</feature>
<reference evidence="2 3" key="1">
    <citation type="submission" date="2020-03" db="EMBL/GenBank/DDBJ databases">
        <title>Soil Listeria distribution.</title>
        <authorList>
            <person name="Liao J."/>
            <person name="Wiedmann M."/>
        </authorList>
    </citation>
    <scope>NUCLEOTIDE SEQUENCE [LARGE SCALE GENOMIC DNA]</scope>
    <source>
        <strain evidence="2 3">FSL L7-1017</strain>
    </source>
</reference>